<reference evidence="2 3" key="1">
    <citation type="submission" date="2024-05" db="EMBL/GenBank/DDBJ databases">
        <authorList>
            <person name="Liu Q."/>
            <person name="Xin Y.-H."/>
        </authorList>
    </citation>
    <scope>NUCLEOTIDE SEQUENCE [LARGE SCALE GENOMIC DNA]</scope>
    <source>
        <strain evidence="2 3">CGMCC 1.10181</strain>
    </source>
</reference>
<gene>
    <name evidence="2" type="ORF">ABC974_18095</name>
</gene>
<dbReference type="Proteomes" id="UP001419910">
    <property type="component" value="Unassembled WGS sequence"/>
</dbReference>
<evidence type="ECO:0000313" key="2">
    <source>
        <dbReference type="EMBL" id="MEN2791552.1"/>
    </source>
</evidence>
<evidence type="ECO:0000256" key="1">
    <source>
        <dbReference type="SAM" id="MobiDB-lite"/>
    </source>
</evidence>
<evidence type="ECO:0008006" key="4">
    <source>
        <dbReference type="Google" id="ProtNLM"/>
    </source>
</evidence>
<keyword evidence="3" id="KW-1185">Reference proteome</keyword>
<dbReference type="RefSeq" id="WP_343892548.1">
    <property type="nucleotide sequence ID" value="NZ_BAAAEH010000060.1"/>
</dbReference>
<comment type="caution">
    <text evidence="2">The sequence shown here is derived from an EMBL/GenBank/DDBJ whole genome shotgun (WGS) entry which is preliminary data.</text>
</comment>
<dbReference type="EMBL" id="JBDIME010000018">
    <property type="protein sequence ID" value="MEN2791552.1"/>
    <property type="molecule type" value="Genomic_DNA"/>
</dbReference>
<feature type="region of interest" description="Disordered" evidence="1">
    <location>
        <begin position="22"/>
        <end position="52"/>
    </location>
</feature>
<protein>
    <recommendedName>
        <fullName evidence="4">Lipoprotein</fullName>
    </recommendedName>
</protein>
<accession>A0ABU9Y740</accession>
<evidence type="ECO:0000313" key="3">
    <source>
        <dbReference type="Proteomes" id="UP001419910"/>
    </source>
</evidence>
<organism evidence="2 3">
    <name type="scientific">Sphingomonas oligophenolica</name>
    <dbReference type="NCBI Taxonomy" id="301154"/>
    <lineage>
        <taxon>Bacteria</taxon>
        <taxon>Pseudomonadati</taxon>
        <taxon>Pseudomonadota</taxon>
        <taxon>Alphaproteobacteria</taxon>
        <taxon>Sphingomonadales</taxon>
        <taxon>Sphingomonadaceae</taxon>
        <taxon>Sphingomonas</taxon>
    </lineage>
</organism>
<sequence>MARELTGIVVAASLALSGCRWSDRASAPDPADRPATRNATGMLTQRKASEAAPHVTKIAAKSAGPSSASVATAESSQTLRFPYSTEDKKKWVIYSESEEGDGKHKEYKFAGDSYSKYYTVVTDMSDGDQSSWIENDRHNAAGDSGRYADYVGIRKSRDKAFVFFYYLPDDESLGSYDIVRIEGGRALIRSCTIKQVTLEIAAGKHFKTKKQLIAARFGIAPLALDLLTSAEPDLKRDDCLDEHD</sequence>
<dbReference type="PROSITE" id="PS51257">
    <property type="entry name" value="PROKAR_LIPOPROTEIN"/>
    <property type="match status" value="1"/>
</dbReference>
<name>A0ABU9Y740_9SPHN</name>
<proteinExistence type="predicted"/>